<accession>A0A7T0BTY6</accession>
<dbReference type="KEGG" id="nli:G3M70_02165"/>
<feature type="chain" id="PRO_5033065189" evidence="1">
    <location>
        <begin position="34"/>
        <end position="746"/>
    </location>
</feature>
<name>A0A7T0BTY6_9BACT</name>
<sequence length="746" mass="84272">MSILQNKYLQVSRVLSLIAAGFFLSAVFNLAHAQDPVDLYQMAKDVAAPWHIHGKNTASYEHYIVDGNQAASPFRFDDEQIFDEFNINLDRRISPYERWQGQIFGVLNGSSYRSNEGGFVPERLSLFREKGDSALPHRAQVGDYFGFFSFRTLQSSLKGAQVELQPAPNHSIQIFSGARQSSWRRMQLSDNYNNGASYLFQSETVGRWGLNFVHNYRQGNNQLGTLDRSQAVFSLAGEKKWLLGSQNINTELEVAGFSGDHNGIAGAASGQDQSDAGVFFQLSGNSESPLTYRVRYERYGQDFRPAGAVVTPDRQTVEGHTGWRFDSGLQARFRIQQFVTALETANSNTTRTFGLSINGPIFRRWLSNLTTNLNAFIQDVDNETGSVDQTIQTINLDLSKPLVAGWNGRFNFFWQKSNDHVGPANTETKVVTVSADHPINLWGWEGSITPGIAMREIHVPQGSGSTDVIPTLAAVLENGRHHLGFNSEFRNQNRHPIVQADINTFTFNADYRYRMEQHTLGLEVTNINRDPTIGQSTDSVRVGAFWTWFFDKPARVAARPSSQISRPGAPEPSTGFTGDELTFADLSPGLNFKEASRRVRISGMGSPTPQDPYQVYEVRWFKNIDQRQRLVLENRRGKVARSGLVVEFQDIGNVDTFRQTFKQIQEALLARYGRFTSFFEKGQFTANLMQDINNDVLIRIYEWETPDGVIRLGIPRRLDRQVRIEIQFASSFPSVQDTLWSFRAIR</sequence>
<dbReference type="SUPFAM" id="SSF56935">
    <property type="entry name" value="Porins"/>
    <property type="match status" value="1"/>
</dbReference>
<organism evidence="2 3">
    <name type="scientific">Candidatus Nitronauta litoralis</name>
    <dbReference type="NCBI Taxonomy" id="2705533"/>
    <lineage>
        <taxon>Bacteria</taxon>
        <taxon>Pseudomonadati</taxon>
        <taxon>Nitrospinota/Tectimicrobiota group</taxon>
        <taxon>Nitrospinota</taxon>
        <taxon>Nitrospinia</taxon>
        <taxon>Nitrospinales</taxon>
        <taxon>Nitrospinaceae</taxon>
        <taxon>Candidatus Nitronauta</taxon>
    </lineage>
</organism>
<dbReference type="AlphaFoldDB" id="A0A7T0BTY6"/>
<reference evidence="2 3" key="1">
    <citation type="submission" date="2020-02" db="EMBL/GenBank/DDBJ databases">
        <title>Genomic and physiological characterization of two novel Nitrospinaceae genera.</title>
        <authorList>
            <person name="Mueller A.J."/>
            <person name="Jung M.-Y."/>
            <person name="Strachan C.R."/>
            <person name="Herbold C.W."/>
            <person name="Kirkegaard R.H."/>
            <person name="Daims H."/>
        </authorList>
    </citation>
    <scope>NUCLEOTIDE SEQUENCE [LARGE SCALE GENOMIC DNA]</scope>
    <source>
        <strain evidence="2">EB</strain>
    </source>
</reference>
<feature type="signal peptide" evidence="1">
    <location>
        <begin position="1"/>
        <end position="33"/>
    </location>
</feature>
<evidence type="ECO:0000313" key="2">
    <source>
        <dbReference type="EMBL" id="QPJ60756.1"/>
    </source>
</evidence>
<evidence type="ECO:0000256" key="1">
    <source>
        <dbReference type="SAM" id="SignalP"/>
    </source>
</evidence>
<dbReference type="EMBL" id="CP048685">
    <property type="protein sequence ID" value="QPJ60756.1"/>
    <property type="molecule type" value="Genomic_DNA"/>
</dbReference>
<gene>
    <name evidence="2" type="ORF">G3M70_02165</name>
</gene>
<proteinExistence type="predicted"/>
<keyword evidence="1" id="KW-0732">Signal</keyword>
<evidence type="ECO:0000313" key="3">
    <source>
        <dbReference type="Proteomes" id="UP000594688"/>
    </source>
</evidence>
<protein>
    <submittedName>
        <fullName evidence="2">Uncharacterized protein</fullName>
    </submittedName>
</protein>
<dbReference type="Proteomes" id="UP000594688">
    <property type="component" value="Chromosome"/>
</dbReference>